<protein>
    <recommendedName>
        <fullName evidence="4">DNA-directed RNA polymerase RpoA/D/Rpb3-type domain-containing protein</fullName>
    </recommendedName>
</protein>
<evidence type="ECO:0000256" key="1">
    <source>
        <dbReference type="ARBA" id="ARBA00022478"/>
    </source>
</evidence>
<dbReference type="InterPro" id="IPR011263">
    <property type="entry name" value="DNA-dir_RNA_pol_RpoA/D/Rpb3"/>
</dbReference>
<dbReference type="AlphaFoldDB" id="A0A6C0HTZ1"/>
<dbReference type="GO" id="GO:0006351">
    <property type="term" value="P:DNA-templated transcription"/>
    <property type="evidence" value="ECO:0007669"/>
    <property type="project" value="InterPro"/>
</dbReference>
<dbReference type="Gene3D" id="3.30.1360.10">
    <property type="entry name" value="RNA polymerase, RBP11-like subunit"/>
    <property type="match status" value="2"/>
</dbReference>
<feature type="region of interest" description="Disordered" evidence="3">
    <location>
        <begin position="1"/>
        <end position="63"/>
    </location>
</feature>
<dbReference type="PANTHER" id="PTHR11800:SF2">
    <property type="entry name" value="DNA-DIRECTED RNA POLYMERASE II SUBUNIT RPB3"/>
    <property type="match status" value="1"/>
</dbReference>
<keyword evidence="1" id="KW-0240">DNA-directed RNA polymerase</keyword>
<dbReference type="SMART" id="SM00662">
    <property type="entry name" value="RPOLD"/>
    <property type="match status" value="1"/>
</dbReference>
<dbReference type="InterPro" id="IPR036643">
    <property type="entry name" value="RNApol_insert_sf"/>
</dbReference>
<dbReference type="GO" id="GO:0046983">
    <property type="term" value="F:protein dimerization activity"/>
    <property type="evidence" value="ECO:0007669"/>
    <property type="project" value="InterPro"/>
</dbReference>
<feature type="domain" description="DNA-directed RNA polymerase RpoA/D/Rpb3-type" evidence="4">
    <location>
        <begin position="82"/>
        <end position="336"/>
    </location>
</feature>
<accession>A0A6C0HTZ1</accession>
<dbReference type="GO" id="GO:0003899">
    <property type="term" value="F:DNA-directed RNA polymerase activity"/>
    <property type="evidence" value="ECO:0007669"/>
    <property type="project" value="InterPro"/>
</dbReference>
<proteinExistence type="predicted"/>
<dbReference type="EMBL" id="MN740015">
    <property type="protein sequence ID" value="QHT84161.1"/>
    <property type="molecule type" value="Genomic_DNA"/>
</dbReference>
<dbReference type="InterPro" id="IPR036603">
    <property type="entry name" value="RBP11-like"/>
</dbReference>
<evidence type="ECO:0000259" key="4">
    <source>
        <dbReference type="SMART" id="SM00662"/>
    </source>
</evidence>
<dbReference type="PANTHER" id="PTHR11800">
    <property type="entry name" value="DNA-DIRECTED RNA POLYMERASE"/>
    <property type="match status" value="1"/>
</dbReference>
<dbReference type="Pfam" id="PF01193">
    <property type="entry name" value="RNA_pol_L"/>
    <property type="match status" value="1"/>
</dbReference>
<organism evidence="5">
    <name type="scientific">viral metagenome</name>
    <dbReference type="NCBI Taxonomy" id="1070528"/>
    <lineage>
        <taxon>unclassified sequences</taxon>
        <taxon>metagenomes</taxon>
        <taxon>organismal metagenomes</taxon>
    </lineage>
</organism>
<name>A0A6C0HTZ1_9ZZZZ</name>
<keyword evidence="2" id="KW-0804">Transcription</keyword>
<dbReference type="SUPFAM" id="SSF55257">
    <property type="entry name" value="RBP11-like subunits of RNA polymerase"/>
    <property type="match status" value="2"/>
</dbReference>
<dbReference type="InterPro" id="IPR050518">
    <property type="entry name" value="Rpo3/RPB3_RNA_Pol_subunit"/>
</dbReference>
<evidence type="ECO:0000313" key="5">
    <source>
        <dbReference type="EMBL" id="QHT84161.1"/>
    </source>
</evidence>
<evidence type="ECO:0000256" key="3">
    <source>
        <dbReference type="SAM" id="MobiDB-lite"/>
    </source>
</evidence>
<sequence length="437" mass="50797">MSDIKTTYLAEKTSPLMMKKQEDNELDIGAQPDDSAEQGSFNSPDLSSEFRPKPTVNLSKSKTPTTQMIRVQIDNTIEMEGDFHFTLSNIPTCFANALRRTIITDIPVCVIRSENEEVNQCNFEINTSRLHNEILKQRLSCIPIHIKDLDLLKDKYILEVDVQNNTDELMFVTTEQFRIKNKETGNYTTKEQTHEIFPPDPVTHYYIDLCRLRPKISDAIPGEHVKFSAEFSVSTAKVNSMFNVVSKCTYCNTLDKALADKEWSNREKKLHETYSTITNEEIAFEKRNFELLDAQRYFVKHSFDYTIHSIGIYDNIEIIKKALVILQNKVVDFVQALIRNEIPINKSATTMDHCYDIVLEDEDSTLGRILEYLLYQRFYEKEKTLSFCGFKKIHPHHTESILRLAFTESVEKDQIRYILKESCLEAEQILKQMYGLF</sequence>
<evidence type="ECO:0000256" key="2">
    <source>
        <dbReference type="ARBA" id="ARBA00023163"/>
    </source>
</evidence>
<dbReference type="Gene3D" id="2.170.120.12">
    <property type="entry name" value="DNA-directed RNA polymerase, insert domain"/>
    <property type="match status" value="1"/>
</dbReference>
<reference evidence="5" key="1">
    <citation type="journal article" date="2020" name="Nature">
        <title>Giant virus diversity and host interactions through global metagenomics.</title>
        <authorList>
            <person name="Schulz F."/>
            <person name="Roux S."/>
            <person name="Paez-Espino D."/>
            <person name="Jungbluth S."/>
            <person name="Walsh D.A."/>
            <person name="Denef V.J."/>
            <person name="McMahon K.D."/>
            <person name="Konstantinidis K.T."/>
            <person name="Eloe-Fadrosh E.A."/>
            <person name="Kyrpides N.C."/>
            <person name="Woyke T."/>
        </authorList>
    </citation>
    <scope>NUCLEOTIDE SEQUENCE</scope>
    <source>
        <strain evidence="5">GVMAG-M-3300023184-16</strain>
    </source>
</reference>
<feature type="compositionally biased region" description="Polar residues" evidence="3">
    <location>
        <begin position="37"/>
        <end position="46"/>
    </location>
</feature>
<dbReference type="GO" id="GO:0000428">
    <property type="term" value="C:DNA-directed RNA polymerase complex"/>
    <property type="evidence" value="ECO:0007669"/>
    <property type="project" value="UniProtKB-KW"/>
</dbReference>